<gene>
    <name evidence="2" type="ORF">H9Q80_01320</name>
</gene>
<keyword evidence="1" id="KW-0812">Transmembrane</keyword>
<reference evidence="2 3" key="1">
    <citation type="submission" date="2020-08" db="EMBL/GenBank/DDBJ databases">
        <authorList>
            <person name="Liu C."/>
            <person name="Sun Q."/>
        </authorList>
    </citation>
    <scope>NUCLEOTIDE SEQUENCE [LARGE SCALE GENOMIC DNA]</scope>
    <source>
        <strain evidence="2 3">NSJ-61</strain>
    </source>
</reference>
<keyword evidence="3" id="KW-1185">Reference proteome</keyword>
<feature type="transmembrane region" description="Helical" evidence="1">
    <location>
        <begin position="33"/>
        <end position="55"/>
    </location>
</feature>
<keyword evidence="1" id="KW-0472">Membrane</keyword>
<accession>A0A7G9GP94</accession>
<proteinExistence type="predicted"/>
<organism evidence="2 3">
    <name type="scientific">[Eubacterium] hominis</name>
    <dbReference type="NCBI Taxonomy" id="2764325"/>
    <lineage>
        <taxon>Bacteria</taxon>
        <taxon>Bacillati</taxon>
        <taxon>Bacillota</taxon>
        <taxon>Erysipelotrichia</taxon>
        <taxon>Erysipelotrichales</taxon>
        <taxon>Erysipelotrichaceae</taxon>
        <taxon>Amedibacillus</taxon>
    </lineage>
</organism>
<evidence type="ECO:0000313" key="2">
    <source>
        <dbReference type="EMBL" id="QNM12626.1"/>
    </source>
</evidence>
<protein>
    <submittedName>
        <fullName evidence="2">Uncharacterized protein</fullName>
    </submittedName>
</protein>
<dbReference type="RefSeq" id="WP_117536276.1">
    <property type="nucleotide sequence ID" value="NZ_CP060636.1"/>
</dbReference>
<dbReference type="EMBL" id="CP060636">
    <property type="protein sequence ID" value="QNM12626.1"/>
    <property type="molecule type" value="Genomic_DNA"/>
</dbReference>
<feature type="transmembrane region" description="Helical" evidence="1">
    <location>
        <begin position="67"/>
        <end position="89"/>
    </location>
</feature>
<name>A0A7G9GP94_9FIRM</name>
<dbReference type="Proteomes" id="UP000515856">
    <property type="component" value="Chromosome"/>
</dbReference>
<dbReference type="KEGG" id="ehn:H9Q80_01320"/>
<keyword evidence="1" id="KW-1133">Transmembrane helix</keyword>
<evidence type="ECO:0000313" key="3">
    <source>
        <dbReference type="Proteomes" id="UP000515856"/>
    </source>
</evidence>
<sequence length="122" mass="14333">MKKRDEIYTNLLKDFYSIYVDRQKEKEKYKWKFYALTTRGMIFVAIMLNLFLIFLTSKVDVAHISDVVVPVVVAIISLISAFIAIPTIISKYLFNPQEDSQVIDMIKSIQEKDLENRGRYDE</sequence>
<evidence type="ECO:0000256" key="1">
    <source>
        <dbReference type="SAM" id="Phobius"/>
    </source>
</evidence>
<dbReference type="AlphaFoldDB" id="A0A7G9GP94"/>